<reference evidence="2" key="1">
    <citation type="submission" date="2022-11" db="UniProtKB">
        <authorList>
            <consortium name="WormBaseParasite"/>
        </authorList>
    </citation>
    <scope>IDENTIFICATION</scope>
</reference>
<dbReference type="WBParaSite" id="ES5_v2.g9951.t1">
    <property type="protein sequence ID" value="ES5_v2.g9951.t1"/>
    <property type="gene ID" value="ES5_v2.g9951"/>
</dbReference>
<name>A0AC34GY67_9BILA</name>
<evidence type="ECO:0000313" key="1">
    <source>
        <dbReference type="Proteomes" id="UP000887579"/>
    </source>
</evidence>
<dbReference type="Proteomes" id="UP000887579">
    <property type="component" value="Unplaced"/>
</dbReference>
<sequence length="401" mass="44563">MLESDKPLFADELFADGKAEGTPDGNDLILRGNGEINLTLFRGELQFEVCKDCEGTSKVCFDSTERNIASTVKCSGFSSYCKFKVKYDVTDSGYEKIFFGDAFVFKDDFQCLQPTMKSGLVQVVRNIKFESCEPNIVGVDKMIKLYVNIDRSCSIRVLNAKVYAPEIPSTPLPSKSKPNDQSTDPSWTASFPWWLILIIVLVVIAVVLGIGGLAYYLYKKRQSSKIPPPTEVVPKPTVTNASVATLETPSKRKHDLNFTQFEPSKKSKKSQKKKDKKKRKQQTTQEPTTTEDAPAPHVTVPPAPIQPIPTSSVPYPKRIIPRSLKSVKTDSLDETTKSDKLAMIESAPVSFHHHCVKPADADLLEEMNENYPGNIHVVAKSEVDLLCSPVSKMYASINEFA</sequence>
<protein>
    <submittedName>
        <fullName evidence="2">Uncharacterized protein</fullName>
    </submittedName>
</protein>
<accession>A0AC34GY67</accession>
<proteinExistence type="predicted"/>
<evidence type="ECO:0000313" key="2">
    <source>
        <dbReference type="WBParaSite" id="ES5_v2.g9951.t1"/>
    </source>
</evidence>
<organism evidence="1 2">
    <name type="scientific">Panagrolaimus sp. ES5</name>
    <dbReference type="NCBI Taxonomy" id="591445"/>
    <lineage>
        <taxon>Eukaryota</taxon>
        <taxon>Metazoa</taxon>
        <taxon>Ecdysozoa</taxon>
        <taxon>Nematoda</taxon>
        <taxon>Chromadorea</taxon>
        <taxon>Rhabditida</taxon>
        <taxon>Tylenchina</taxon>
        <taxon>Panagrolaimomorpha</taxon>
        <taxon>Panagrolaimoidea</taxon>
        <taxon>Panagrolaimidae</taxon>
        <taxon>Panagrolaimus</taxon>
    </lineage>
</organism>